<dbReference type="VEuPathDB" id="FungiDB:BO97DRAFT_411395"/>
<dbReference type="RefSeq" id="XP_025555309.1">
    <property type="nucleotide sequence ID" value="XM_025696178.1"/>
</dbReference>
<organism evidence="2 3">
    <name type="scientific">Aspergillus homomorphus (strain CBS 101889)</name>
    <dbReference type="NCBI Taxonomy" id="1450537"/>
    <lineage>
        <taxon>Eukaryota</taxon>
        <taxon>Fungi</taxon>
        <taxon>Dikarya</taxon>
        <taxon>Ascomycota</taxon>
        <taxon>Pezizomycotina</taxon>
        <taxon>Eurotiomycetes</taxon>
        <taxon>Eurotiomycetidae</taxon>
        <taxon>Eurotiales</taxon>
        <taxon>Aspergillaceae</taxon>
        <taxon>Aspergillus</taxon>
        <taxon>Aspergillus subgen. Circumdati</taxon>
    </lineage>
</organism>
<protein>
    <submittedName>
        <fullName evidence="2">Uncharacterized protein</fullName>
    </submittedName>
</protein>
<evidence type="ECO:0000313" key="3">
    <source>
        <dbReference type="Proteomes" id="UP000248961"/>
    </source>
</evidence>
<dbReference type="Proteomes" id="UP000248961">
    <property type="component" value="Unassembled WGS sequence"/>
</dbReference>
<dbReference type="AlphaFoldDB" id="A0A395I877"/>
<dbReference type="EMBL" id="KZ824270">
    <property type="protein sequence ID" value="RAL16155.1"/>
    <property type="molecule type" value="Genomic_DNA"/>
</dbReference>
<dbReference type="GeneID" id="37200467"/>
<keyword evidence="3" id="KW-1185">Reference proteome</keyword>
<accession>A0A395I877</accession>
<gene>
    <name evidence="2" type="ORF">BO97DRAFT_411395</name>
</gene>
<dbReference type="OrthoDB" id="3016366at2759"/>
<evidence type="ECO:0000313" key="2">
    <source>
        <dbReference type="EMBL" id="RAL16155.1"/>
    </source>
</evidence>
<reference evidence="2 3" key="1">
    <citation type="submission" date="2018-02" db="EMBL/GenBank/DDBJ databases">
        <title>The genomes of Aspergillus section Nigri reveals drivers in fungal speciation.</title>
        <authorList>
            <consortium name="DOE Joint Genome Institute"/>
            <person name="Vesth T.C."/>
            <person name="Nybo J."/>
            <person name="Theobald S."/>
            <person name="Brandl J."/>
            <person name="Frisvad J.C."/>
            <person name="Nielsen K.F."/>
            <person name="Lyhne E.K."/>
            <person name="Kogle M.E."/>
            <person name="Kuo A."/>
            <person name="Riley R."/>
            <person name="Clum A."/>
            <person name="Nolan M."/>
            <person name="Lipzen A."/>
            <person name="Salamov A."/>
            <person name="Henrissat B."/>
            <person name="Wiebenga A."/>
            <person name="De vries R.P."/>
            <person name="Grigoriev I.V."/>
            <person name="Mortensen U.H."/>
            <person name="Andersen M.R."/>
            <person name="Baker S.E."/>
        </authorList>
    </citation>
    <scope>NUCLEOTIDE SEQUENCE [LARGE SCALE GENOMIC DNA]</scope>
    <source>
        <strain evidence="2 3">CBS 101889</strain>
    </source>
</reference>
<feature type="region of interest" description="Disordered" evidence="1">
    <location>
        <begin position="88"/>
        <end position="116"/>
    </location>
</feature>
<proteinExistence type="predicted"/>
<evidence type="ECO:0000256" key="1">
    <source>
        <dbReference type="SAM" id="MobiDB-lite"/>
    </source>
</evidence>
<sequence>MTSQSREYIAKQYENYSIYVMLGSRGAEPGYQWGIIIPTATPTGQVWHATNREGSWKLEQKPFRQHSVFDEPGDGLQSRLDRLERPGLHQEDLGHGGCRRPALTQHRGGVHLSRLG</sequence>
<name>A0A395I877_ASPHC</name>